<dbReference type="InterPro" id="IPR036882">
    <property type="entry name" value="Alba-like_dom_sf"/>
</dbReference>
<dbReference type="PANTHER" id="PTHR31947:SF19">
    <property type="entry name" value="ALBA DNA_RNA-BINDING PROTEIN"/>
    <property type="match status" value="1"/>
</dbReference>
<dbReference type="SUPFAM" id="SSF82704">
    <property type="entry name" value="AlbA-like"/>
    <property type="match status" value="1"/>
</dbReference>
<dbReference type="EMBL" id="JAEACU010000007">
    <property type="protein sequence ID" value="KAH7522180.1"/>
    <property type="molecule type" value="Genomic_DNA"/>
</dbReference>
<dbReference type="PANTHER" id="PTHR31947">
    <property type="entry name" value="DNA/RNA-BINDING PROTEIN ALBA 3"/>
    <property type="match status" value="1"/>
</dbReference>
<evidence type="ECO:0000313" key="2">
    <source>
        <dbReference type="EMBL" id="KAH7522180.1"/>
    </source>
</evidence>
<dbReference type="AlphaFoldDB" id="A0A978V497"/>
<dbReference type="Proteomes" id="UP000813462">
    <property type="component" value="Unassembled WGS sequence"/>
</dbReference>
<dbReference type="GO" id="GO:0005634">
    <property type="term" value="C:nucleus"/>
    <property type="evidence" value="ECO:0007669"/>
    <property type="project" value="TreeGrafter"/>
</dbReference>
<comment type="caution">
    <text evidence="2">The sequence shown here is derived from an EMBL/GenBank/DDBJ whole genome shotgun (WGS) entry which is preliminary data.</text>
</comment>
<dbReference type="GO" id="GO:0003723">
    <property type="term" value="F:RNA binding"/>
    <property type="evidence" value="ECO:0007669"/>
    <property type="project" value="TreeGrafter"/>
</dbReference>
<proteinExistence type="predicted"/>
<name>A0A978V497_ZIZJJ</name>
<evidence type="ECO:0000259" key="1">
    <source>
        <dbReference type="Pfam" id="PF01918"/>
    </source>
</evidence>
<organism evidence="2 3">
    <name type="scientific">Ziziphus jujuba var. spinosa</name>
    <dbReference type="NCBI Taxonomy" id="714518"/>
    <lineage>
        <taxon>Eukaryota</taxon>
        <taxon>Viridiplantae</taxon>
        <taxon>Streptophyta</taxon>
        <taxon>Embryophyta</taxon>
        <taxon>Tracheophyta</taxon>
        <taxon>Spermatophyta</taxon>
        <taxon>Magnoliopsida</taxon>
        <taxon>eudicotyledons</taxon>
        <taxon>Gunneridae</taxon>
        <taxon>Pentapetalae</taxon>
        <taxon>rosids</taxon>
        <taxon>fabids</taxon>
        <taxon>Rosales</taxon>
        <taxon>Rhamnaceae</taxon>
        <taxon>Paliureae</taxon>
        <taxon>Ziziphus</taxon>
    </lineage>
</organism>
<dbReference type="Gene3D" id="3.30.110.20">
    <property type="entry name" value="Alba-like domain"/>
    <property type="match status" value="1"/>
</dbReference>
<dbReference type="OrthoDB" id="1161519at2759"/>
<feature type="domain" description="DNA/RNA-binding protein Alba-like" evidence="1">
    <location>
        <begin position="52"/>
        <end position="116"/>
    </location>
</feature>
<dbReference type="Pfam" id="PF01918">
    <property type="entry name" value="Alba"/>
    <property type="match status" value="1"/>
</dbReference>
<dbReference type="PIRSF" id="PIRSF030333">
    <property type="entry name" value="UCP030333_Alba"/>
    <property type="match status" value="1"/>
</dbReference>
<dbReference type="InterPro" id="IPR002775">
    <property type="entry name" value="DNA/RNA-bd_Alba-like"/>
</dbReference>
<protein>
    <recommendedName>
        <fullName evidence="1">DNA/RNA-binding protein Alba-like domain-containing protein</fullName>
    </recommendedName>
</protein>
<accession>A0A978V497</accession>
<reference evidence="2" key="1">
    <citation type="journal article" date="2021" name="Front. Plant Sci.">
        <title>Chromosome-Scale Genome Assembly for Chinese Sour Jujube and Insights Into Its Genome Evolution and Domestication Signature.</title>
        <authorList>
            <person name="Shen L.-Y."/>
            <person name="Luo H."/>
            <person name="Wang X.-L."/>
            <person name="Wang X.-M."/>
            <person name="Qiu X.-J."/>
            <person name="Liu H."/>
            <person name="Zhou S.-S."/>
            <person name="Jia K.-H."/>
            <person name="Nie S."/>
            <person name="Bao Y.-T."/>
            <person name="Zhang R.-G."/>
            <person name="Yun Q.-Z."/>
            <person name="Chai Y.-H."/>
            <person name="Lu J.-Y."/>
            <person name="Li Y."/>
            <person name="Zhao S.-W."/>
            <person name="Mao J.-F."/>
            <person name="Jia S.-G."/>
            <person name="Mao Y.-M."/>
        </authorList>
    </citation>
    <scope>NUCLEOTIDE SEQUENCE</scope>
    <source>
        <strain evidence="2">AT0</strain>
        <tissue evidence="2">Leaf</tissue>
    </source>
</reference>
<sequence>MEASLVVAEAMEAKGGAQNKINEEKLAVAVVGNGGASKIASAESKKKKNNKNRIHVSNTKKPFYFYINLAKKYIKQYKSVELSALGTAIPTVITISEFLKRDGLAVEKKISISTVSSKDDKDGQMIGKKSQIEIALELAAEVTKTSVEKPSEKADVNKA</sequence>
<dbReference type="InterPro" id="IPR014560">
    <property type="entry name" value="UCP030333_Alba"/>
</dbReference>
<evidence type="ECO:0000313" key="3">
    <source>
        <dbReference type="Proteomes" id="UP000813462"/>
    </source>
</evidence>
<gene>
    <name evidence="2" type="ORF">FEM48_Zijuj07G0110900</name>
</gene>